<comment type="caution">
    <text evidence="1">The sequence shown here is derived from an EMBL/GenBank/DDBJ whole genome shotgun (WGS) entry which is preliminary data.</text>
</comment>
<reference evidence="1 2" key="1">
    <citation type="submission" date="2016-01" db="EMBL/GenBank/DDBJ databases">
        <title>Mycobacterium immunogenum strain CD11_6 genome sequencing and assembly.</title>
        <authorList>
            <person name="Kaur G."/>
            <person name="Nair G.R."/>
            <person name="Mayilraj S."/>
        </authorList>
    </citation>
    <scope>NUCLEOTIDE SEQUENCE [LARGE SCALE GENOMIC DNA]</scope>
    <source>
        <strain evidence="1 2">CD11-6</strain>
    </source>
</reference>
<dbReference type="Proteomes" id="UP000186919">
    <property type="component" value="Unassembled WGS sequence"/>
</dbReference>
<evidence type="ECO:0000313" key="1">
    <source>
        <dbReference type="EMBL" id="OAT70385.1"/>
    </source>
</evidence>
<dbReference type="SUPFAM" id="SSF51905">
    <property type="entry name" value="FAD/NAD(P)-binding domain"/>
    <property type="match status" value="2"/>
</dbReference>
<dbReference type="PANTHER" id="PTHR42877">
    <property type="entry name" value="L-ORNITHINE N(5)-MONOOXYGENASE-RELATED"/>
    <property type="match status" value="1"/>
</dbReference>
<dbReference type="InterPro" id="IPR036188">
    <property type="entry name" value="FAD/NAD-bd_sf"/>
</dbReference>
<organism evidence="1 2">
    <name type="scientific">Mycobacteroides immunogenum</name>
    <dbReference type="NCBI Taxonomy" id="83262"/>
    <lineage>
        <taxon>Bacteria</taxon>
        <taxon>Bacillati</taxon>
        <taxon>Actinomycetota</taxon>
        <taxon>Actinomycetes</taxon>
        <taxon>Mycobacteriales</taxon>
        <taxon>Mycobacteriaceae</taxon>
        <taxon>Mycobacteroides</taxon>
    </lineage>
</organism>
<name>A0A179VHC4_9MYCO</name>
<sequence length="523" mass="57808">MARSIPDHHVVVIGAGIGGLCAGVRLQQAGIKDFVIVDRAGDLGGTWRDNVYPGIAVDIPSVIYQFPFARNPKWSRVFAPGSEVQAYHQRVAEEFNLRPHFRFGVDVLNEEWDEENHWWRLNLADGSVITARFVISAIGPFFDPKQPGIKGLENFSGTRVTPVKWLPEHDVRGKRVAVIGTGATGVQLCGAIADDTQTLTVFQRTPVYCIPKPDFRIPAIAQWALRIPGLFSAIEWGALAGGSAGLWFMIHTPGAIMRPLMRAFDRAGRALYGAYLRAVVRDPEVARALLPSFGPFGNRPTLNSDFPRVFNKPHCSLVTTAIDEVVPEGVRTIDGRVHEADFLITATGFDLFSEPASYKRGRVTGAQGRDLGDFFNAHGMQAYESVSITGFPNRWIIVGPYSWTGNGGWHGLADTAVTHIVRAISLADERRATRMEVRQEALDRFHQSMLRNGRNLKYYFTELNRGVRSYWKNADDDVPLLRPTTTLQARRAARSFPAGDYAYEQGPASADVAAPVNHSQATV</sequence>
<dbReference type="PANTHER" id="PTHR42877:SF4">
    <property type="entry name" value="FAD_NAD(P)-BINDING DOMAIN-CONTAINING PROTEIN-RELATED"/>
    <property type="match status" value="1"/>
</dbReference>
<dbReference type="GO" id="GO:0004497">
    <property type="term" value="F:monooxygenase activity"/>
    <property type="evidence" value="ECO:0007669"/>
    <property type="project" value="UniProtKB-KW"/>
</dbReference>
<dbReference type="RefSeq" id="WP_064627567.1">
    <property type="nucleotide sequence ID" value="NZ_LQYE01000001.1"/>
</dbReference>
<dbReference type="PRINTS" id="PR00411">
    <property type="entry name" value="PNDRDTASEI"/>
</dbReference>
<protein>
    <submittedName>
        <fullName evidence="1">Monooxygenase</fullName>
    </submittedName>
</protein>
<proteinExistence type="predicted"/>
<dbReference type="Pfam" id="PF13738">
    <property type="entry name" value="Pyr_redox_3"/>
    <property type="match status" value="1"/>
</dbReference>
<dbReference type="PRINTS" id="PR00368">
    <property type="entry name" value="FADPNR"/>
</dbReference>
<dbReference type="AlphaFoldDB" id="A0A179VHC4"/>
<keyword evidence="1" id="KW-0503">Monooxygenase</keyword>
<dbReference type="InterPro" id="IPR051209">
    <property type="entry name" value="FAD-bind_Monooxygenase_sf"/>
</dbReference>
<keyword evidence="1" id="KW-0560">Oxidoreductase</keyword>
<accession>A0A179VHC4</accession>
<dbReference type="Gene3D" id="3.50.50.60">
    <property type="entry name" value="FAD/NAD(P)-binding domain"/>
    <property type="match status" value="2"/>
</dbReference>
<dbReference type="EMBL" id="LQYE01000001">
    <property type="protein sequence ID" value="OAT70385.1"/>
    <property type="molecule type" value="Genomic_DNA"/>
</dbReference>
<gene>
    <name evidence="1" type="ORF">AWB85_03280</name>
</gene>
<evidence type="ECO:0000313" key="2">
    <source>
        <dbReference type="Proteomes" id="UP000186919"/>
    </source>
</evidence>